<gene>
    <name evidence="2" type="ORF">VNO77_23261</name>
</gene>
<reference evidence="2 3" key="1">
    <citation type="submission" date="2024-01" db="EMBL/GenBank/DDBJ databases">
        <title>The genomes of 5 underutilized Papilionoideae crops provide insights into root nodulation and disease resistanc.</title>
        <authorList>
            <person name="Jiang F."/>
        </authorList>
    </citation>
    <scope>NUCLEOTIDE SEQUENCE [LARGE SCALE GENOMIC DNA]</scope>
    <source>
        <strain evidence="2">LVBAO_FW01</strain>
        <tissue evidence="2">Leaves</tissue>
    </source>
</reference>
<evidence type="ECO:0000256" key="1">
    <source>
        <dbReference type="SAM" id="Phobius"/>
    </source>
</evidence>
<evidence type="ECO:0000313" key="3">
    <source>
        <dbReference type="Proteomes" id="UP001367508"/>
    </source>
</evidence>
<feature type="transmembrane region" description="Helical" evidence="1">
    <location>
        <begin position="43"/>
        <end position="67"/>
    </location>
</feature>
<protein>
    <submittedName>
        <fullName evidence="2">Uncharacterized protein</fullName>
    </submittedName>
</protein>
<keyword evidence="1" id="KW-0812">Transmembrane</keyword>
<organism evidence="2 3">
    <name type="scientific">Canavalia gladiata</name>
    <name type="common">Sword bean</name>
    <name type="synonym">Dolichos gladiatus</name>
    <dbReference type="NCBI Taxonomy" id="3824"/>
    <lineage>
        <taxon>Eukaryota</taxon>
        <taxon>Viridiplantae</taxon>
        <taxon>Streptophyta</taxon>
        <taxon>Embryophyta</taxon>
        <taxon>Tracheophyta</taxon>
        <taxon>Spermatophyta</taxon>
        <taxon>Magnoliopsida</taxon>
        <taxon>eudicotyledons</taxon>
        <taxon>Gunneridae</taxon>
        <taxon>Pentapetalae</taxon>
        <taxon>rosids</taxon>
        <taxon>fabids</taxon>
        <taxon>Fabales</taxon>
        <taxon>Fabaceae</taxon>
        <taxon>Papilionoideae</taxon>
        <taxon>50 kb inversion clade</taxon>
        <taxon>NPAAA clade</taxon>
        <taxon>indigoferoid/millettioid clade</taxon>
        <taxon>Phaseoleae</taxon>
        <taxon>Canavalia</taxon>
    </lineage>
</organism>
<name>A0AAN9L447_CANGL</name>
<dbReference type="EMBL" id="JAYMYQ010000005">
    <property type="protein sequence ID" value="KAK7329115.1"/>
    <property type="molecule type" value="Genomic_DNA"/>
</dbReference>
<evidence type="ECO:0000313" key="2">
    <source>
        <dbReference type="EMBL" id="KAK7329115.1"/>
    </source>
</evidence>
<proteinExistence type="predicted"/>
<comment type="caution">
    <text evidence="2">The sequence shown here is derived from an EMBL/GenBank/DDBJ whole genome shotgun (WGS) entry which is preliminary data.</text>
</comment>
<keyword evidence="1" id="KW-1133">Transmembrane helix</keyword>
<sequence length="79" mass="9335">MWLLDRIPLVKSLNFLPPPYITHGLSLFQRWGSFKKWMPEINVWFFVLLLYMLSAASSAEPVIFLLVGYQSMNRFPMCH</sequence>
<accession>A0AAN9L447</accession>
<dbReference type="AlphaFoldDB" id="A0AAN9L447"/>
<dbReference type="Proteomes" id="UP001367508">
    <property type="component" value="Unassembled WGS sequence"/>
</dbReference>
<keyword evidence="3" id="KW-1185">Reference proteome</keyword>
<keyword evidence="1" id="KW-0472">Membrane</keyword>